<evidence type="ECO:0000313" key="2">
    <source>
        <dbReference type="EMBL" id="SFE54793.1"/>
    </source>
</evidence>
<dbReference type="EMBL" id="FOMS01000011">
    <property type="protein sequence ID" value="SFE54793.1"/>
    <property type="molecule type" value="Genomic_DNA"/>
</dbReference>
<proteinExistence type="predicted"/>
<dbReference type="RefSeq" id="WP_223163111.1">
    <property type="nucleotide sequence ID" value="NZ_FOMS01000011.1"/>
</dbReference>
<sequence>MPGRDLAFLTAIPDPEGVIDGLIAAVAPEEWDTLNTREAFYDRHDVSQATRASRDSAPGPGAVALYAVPESRSMAPHDAAPVLLSYLDVVAQGYLDVFGESGLDRFLETTDGWEVPFLDDRAEPLYPRAQPLAPDTRDRVDAALAARGRVPRRP</sequence>
<organism evidence="2 3">
    <name type="scientific">Roseivivax sediminis</name>
    <dbReference type="NCBI Taxonomy" id="936889"/>
    <lineage>
        <taxon>Bacteria</taxon>
        <taxon>Pseudomonadati</taxon>
        <taxon>Pseudomonadota</taxon>
        <taxon>Alphaproteobacteria</taxon>
        <taxon>Rhodobacterales</taxon>
        <taxon>Roseobacteraceae</taxon>
        <taxon>Roseivivax</taxon>
    </lineage>
</organism>
<feature type="region of interest" description="Disordered" evidence="1">
    <location>
        <begin position="126"/>
        <end position="154"/>
    </location>
</feature>
<name>A0A1I2BHP1_9RHOB</name>
<dbReference type="AlphaFoldDB" id="A0A1I2BHP1"/>
<reference evidence="2 3" key="1">
    <citation type="submission" date="2016-10" db="EMBL/GenBank/DDBJ databases">
        <authorList>
            <person name="Varghese N."/>
            <person name="Submissions S."/>
        </authorList>
    </citation>
    <scope>NUCLEOTIDE SEQUENCE [LARGE SCALE GENOMIC DNA]</scope>
    <source>
        <strain evidence="3">YIM D21,KCTC 23444,ACCC 10710</strain>
    </source>
</reference>
<accession>A0A1I2BHP1</accession>
<keyword evidence="3" id="KW-1185">Reference proteome</keyword>
<evidence type="ECO:0000313" key="3">
    <source>
        <dbReference type="Proteomes" id="UP000325289"/>
    </source>
</evidence>
<gene>
    <name evidence="2" type="ORF">SAMN04515678_11124</name>
</gene>
<dbReference type="Proteomes" id="UP000325289">
    <property type="component" value="Unassembled WGS sequence"/>
</dbReference>
<evidence type="ECO:0000256" key="1">
    <source>
        <dbReference type="SAM" id="MobiDB-lite"/>
    </source>
</evidence>
<protein>
    <submittedName>
        <fullName evidence="2">Uncharacterized protein</fullName>
    </submittedName>
</protein>